<dbReference type="PANTHER" id="PTHR30055">
    <property type="entry name" value="HTH-TYPE TRANSCRIPTIONAL REGULATOR RUTR"/>
    <property type="match status" value="1"/>
</dbReference>
<accession>A0AA91U0I0</accession>
<evidence type="ECO:0000256" key="4">
    <source>
        <dbReference type="PROSITE-ProRule" id="PRU00335"/>
    </source>
</evidence>
<feature type="compositionally biased region" description="Polar residues" evidence="5">
    <location>
        <begin position="30"/>
        <end position="50"/>
    </location>
</feature>
<dbReference type="Proteomes" id="UP000344571">
    <property type="component" value="Chromosome"/>
</dbReference>
<evidence type="ECO:0000313" key="9">
    <source>
        <dbReference type="Proteomes" id="UP000243750"/>
    </source>
</evidence>
<evidence type="ECO:0000256" key="2">
    <source>
        <dbReference type="ARBA" id="ARBA00023125"/>
    </source>
</evidence>
<evidence type="ECO:0000313" key="8">
    <source>
        <dbReference type="EMBL" id="QFY55066.1"/>
    </source>
</evidence>
<proteinExistence type="predicted"/>
<dbReference type="InterPro" id="IPR050109">
    <property type="entry name" value="HTH-type_TetR-like_transc_reg"/>
</dbReference>
<evidence type="ECO:0000256" key="5">
    <source>
        <dbReference type="SAM" id="MobiDB-lite"/>
    </source>
</evidence>
<dbReference type="SUPFAM" id="SSF46689">
    <property type="entry name" value="Homeodomain-like"/>
    <property type="match status" value="1"/>
</dbReference>
<dbReference type="InterPro" id="IPR001647">
    <property type="entry name" value="HTH_TetR"/>
</dbReference>
<keyword evidence="10" id="KW-1185">Reference proteome</keyword>
<feature type="domain" description="HTH tetR-type" evidence="6">
    <location>
        <begin position="52"/>
        <end position="112"/>
    </location>
</feature>
<dbReference type="AlphaFoldDB" id="A0AA91U0I0"/>
<dbReference type="GO" id="GO:0003700">
    <property type="term" value="F:DNA-binding transcription factor activity"/>
    <property type="evidence" value="ECO:0007669"/>
    <property type="project" value="TreeGrafter"/>
</dbReference>
<organism evidence="7 9">
    <name type="scientific">Halopseudomonas pelagia</name>
    <dbReference type="NCBI Taxonomy" id="553151"/>
    <lineage>
        <taxon>Bacteria</taxon>
        <taxon>Pseudomonadati</taxon>
        <taxon>Pseudomonadota</taxon>
        <taxon>Gammaproteobacteria</taxon>
        <taxon>Pseudomonadales</taxon>
        <taxon>Pseudomonadaceae</taxon>
        <taxon>Halopseudomonas</taxon>
    </lineage>
</organism>
<reference evidence="8 10" key="2">
    <citation type="submission" date="2018-10" db="EMBL/GenBank/DDBJ databases">
        <title>Complete genome sequence of Pseudomonas pelagia strain Kongs-67.</title>
        <authorList>
            <person name="Sinha R.K."/>
            <person name="Krishnan K."/>
        </authorList>
    </citation>
    <scope>NUCLEOTIDE SEQUENCE [LARGE SCALE GENOMIC DNA]</scope>
    <source>
        <strain evidence="8 10">Kongs-67</strain>
    </source>
</reference>
<evidence type="ECO:0000259" key="6">
    <source>
        <dbReference type="PROSITE" id="PS50977"/>
    </source>
</evidence>
<evidence type="ECO:0000256" key="1">
    <source>
        <dbReference type="ARBA" id="ARBA00023015"/>
    </source>
</evidence>
<reference evidence="7 9" key="1">
    <citation type="submission" date="2017-09" db="EMBL/GenBank/DDBJ databases">
        <title>Bacterial and phytoplankton interrelationship in Kongsfjorden, an Arctic fjord.</title>
        <authorList>
            <person name="Sinha R."/>
            <person name="Krishnan K."/>
        </authorList>
    </citation>
    <scope>NUCLEOTIDE SEQUENCE [LARGE SCALE GENOMIC DNA]</scope>
    <source>
        <strain evidence="7 9">58</strain>
    </source>
</reference>
<dbReference type="EMBL" id="CP033116">
    <property type="protein sequence ID" value="QFY55066.1"/>
    <property type="molecule type" value="Genomic_DNA"/>
</dbReference>
<keyword evidence="1" id="KW-0805">Transcription regulation</keyword>
<dbReference type="Gene3D" id="1.10.357.10">
    <property type="entry name" value="Tetracycline Repressor, domain 2"/>
    <property type="match status" value="1"/>
</dbReference>
<dbReference type="Pfam" id="PF00440">
    <property type="entry name" value="TetR_N"/>
    <property type="match status" value="1"/>
</dbReference>
<dbReference type="PROSITE" id="PS50977">
    <property type="entry name" value="HTH_TETR_2"/>
    <property type="match status" value="1"/>
</dbReference>
<dbReference type="EMBL" id="NWMT01000224">
    <property type="protein sequence ID" value="PCC98121.1"/>
    <property type="molecule type" value="Genomic_DNA"/>
</dbReference>
<dbReference type="Proteomes" id="UP000243750">
    <property type="component" value="Unassembled WGS sequence"/>
</dbReference>
<keyword evidence="3" id="KW-0804">Transcription</keyword>
<dbReference type="PANTHER" id="PTHR30055:SF234">
    <property type="entry name" value="HTH-TYPE TRANSCRIPTIONAL REGULATOR BETI"/>
    <property type="match status" value="1"/>
</dbReference>
<dbReference type="GO" id="GO:0000976">
    <property type="term" value="F:transcription cis-regulatory region binding"/>
    <property type="evidence" value="ECO:0007669"/>
    <property type="project" value="TreeGrafter"/>
</dbReference>
<gene>
    <name evidence="7" type="ORF">CO192_17210</name>
    <name evidence="8" type="ORF">EAO82_00960</name>
</gene>
<feature type="DNA-binding region" description="H-T-H motif" evidence="4">
    <location>
        <begin position="75"/>
        <end position="94"/>
    </location>
</feature>
<keyword evidence="2 4" id="KW-0238">DNA-binding</keyword>
<feature type="region of interest" description="Disordered" evidence="5">
    <location>
        <begin position="30"/>
        <end position="52"/>
    </location>
</feature>
<evidence type="ECO:0000313" key="7">
    <source>
        <dbReference type="EMBL" id="PCC98121.1"/>
    </source>
</evidence>
<evidence type="ECO:0000256" key="3">
    <source>
        <dbReference type="ARBA" id="ARBA00023163"/>
    </source>
</evidence>
<name>A0AA91U0I0_9GAMM</name>
<evidence type="ECO:0000313" key="10">
    <source>
        <dbReference type="Proteomes" id="UP000344571"/>
    </source>
</evidence>
<dbReference type="InterPro" id="IPR009057">
    <property type="entry name" value="Homeodomain-like_sf"/>
</dbReference>
<protein>
    <submittedName>
        <fullName evidence="7">TetR family transcriptional regulator</fullName>
    </submittedName>
    <submittedName>
        <fullName evidence="8">TetR/AcrR family transcriptional regulator</fullName>
    </submittedName>
</protein>
<sequence length="247" mass="27765">MLKRFLTGPCLPNTLCSELIFTDPQILPMTRTSTQNEPSGKTSRTPQQTRGRARVEAVLDACAILLWEEGPGELTMHKLAKRAQTSIGSLYHFFPDKDAVIDALCQRHLTAMNGITRELDQISSAQWRDMSPQAVIESLARPYFQYVDTYPEMLVIISNSLGSKIEGAPDLRLSILANYEKVLELRMPKLDTALLKTISYVLFNIPVGALQSLQENNQYRERVLRMELIHAMVAYLQTIEAQHAGGC</sequence>